<keyword evidence="3" id="KW-1185">Reference proteome</keyword>
<evidence type="ECO:0008006" key="4">
    <source>
        <dbReference type="Google" id="ProtNLM"/>
    </source>
</evidence>
<dbReference type="OrthoDB" id="10179787at2759"/>
<evidence type="ECO:0000313" key="2">
    <source>
        <dbReference type="EMBL" id="CAF1046822.1"/>
    </source>
</evidence>
<name>A0A814K6H6_9BILA</name>
<dbReference type="AlphaFoldDB" id="A0A814K6H6"/>
<dbReference type="Proteomes" id="UP000663879">
    <property type="component" value="Unassembled WGS sequence"/>
</dbReference>
<accession>A0A814K6H6</accession>
<gene>
    <name evidence="2" type="ORF">OXX778_LOCUS18626</name>
</gene>
<organism evidence="2 3">
    <name type="scientific">Brachionus calyciflorus</name>
    <dbReference type="NCBI Taxonomy" id="104777"/>
    <lineage>
        <taxon>Eukaryota</taxon>
        <taxon>Metazoa</taxon>
        <taxon>Spiralia</taxon>
        <taxon>Gnathifera</taxon>
        <taxon>Rotifera</taxon>
        <taxon>Eurotatoria</taxon>
        <taxon>Monogononta</taxon>
        <taxon>Pseudotrocha</taxon>
        <taxon>Ploima</taxon>
        <taxon>Brachionidae</taxon>
        <taxon>Brachionus</taxon>
    </lineage>
</organism>
<comment type="caution">
    <text evidence="2">The sequence shown here is derived from an EMBL/GenBank/DDBJ whole genome shotgun (WGS) entry which is preliminary data.</text>
</comment>
<proteinExistence type="predicted"/>
<feature type="region of interest" description="Disordered" evidence="1">
    <location>
        <begin position="84"/>
        <end position="105"/>
    </location>
</feature>
<protein>
    <recommendedName>
        <fullName evidence="4">SWIM-type domain-containing protein</fullName>
    </recommendedName>
</protein>
<evidence type="ECO:0000313" key="3">
    <source>
        <dbReference type="Proteomes" id="UP000663879"/>
    </source>
</evidence>
<sequence>MNIFSKNKQKLKTEEAYRILINILTLPPDSPLVLKSSYHLIDKTGKIINEFVKNVYIIHGLESESPVFIHYVLNRVGSDSDGSDLEFEYESGPHGNTKNKENAPNYERTLPSVLNQLKEKLGLKLLNVVYKEQNKKRPARNIKQCRNLRYAINKLKRFTYDAVANYHLMHISLGFPNLIVTAPTIRIIGIDEELLRETKKTLTAFDALDRVCFQFDTTFHLTGYYVSILLFIHPILVIDNSDKAPPIPLAYFFHEKKHEQSHNEFWRFIKYVLPELSEKAFIVTDCEDASRNAIKVELPLDVVILNVQQLSIYYSNEIKIGIGNRGNYGLRPQFKEQCFVDTRFVNTRDAMEPSSIIKSLILDKEELLKLAGVKFTTIKQKTSTSCEEEVLSPIELTSNLNYLNLQDSPPTVSESSKTCTSTLRMLVLKPVCPCVEKASCCHIMAVESINGVNIEQNYKISNISKLTKTKNSGSTGRNKRGHVINSIDPQSVQVSNTNMYVYENYLKEIVDEKFHHQLDKALFSKFIIQANMPMFNGNAWEEVVSTCAKVSRYHQRSKSKTCVCGKYSLECNSEN</sequence>
<dbReference type="EMBL" id="CAJNOC010005248">
    <property type="protein sequence ID" value="CAF1046822.1"/>
    <property type="molecule type" value="Genomic_DNA"/>
</dbReference>
<reference evidence="2" key="1">
    <citation type="submission" date="2021-02" db="EMBL/GenBank/DDBJ databases">
        <authorList>
            <person name="Nowell W R."/>
        </authorList>
    </citation>
    <scope>NUCLEOTIDE SEQUENCE</scope>
    <source>
        <strain evidence="2">Ploen Becks lab</strain>
    </source>
</reference>
<evidence type="ECO:0000256" key="1">
    <source>
        <dbReference type="SAM" id="MobiDB-lite"/>
    </source>
</evidence>